<gene>
    <name evidence="2" type="ORF">OPV22_018606</name>
</gene>
<protein>
    <submittedName>
        <fullName evidence="2">Uncharacterized protein</fullName>
    </submittedName>
</protein>
<keyword evidence="3" id="KW-1185">Reference proteome</keyword>
<dbReference type="EMBL" id="JAQQAF010000005">
    <property type="protein sequence ID" value="KAJ8486121.1"/>
    <property type="molecule type" value="Genomic_DNA"/>
</dbReference>
<evidence type="ECO:0000313" key="3">
    <source>
        <dbReference type="Proteomes" id="UP001222027"/>
    </source>
</evidence>
<reference evidence="2 3" key="1">
    <citation type="submission" date="2022-12" db="EMBL/GenBank/DDBJ databases">
        <title>Chromosome-scale assembly of the Ensete ventricosum genome.</title>
        <authorList>
            <person name="Dussert Y."/>
            <person name="Stocks J."/>
            <person name="Wendawek A."/>
            <person name="Woldeyes F."/>
            <person name="Nichols R.A."/>
            <person name="Borrell J.S."/>
        </authorList>
    </citation>
    <scope>NUCLEOTIDE SEQUENCE [LARGE SCALE GENOMIC DNA]</scope>
    <source>
        <strain evidence="3">cv. Maze</strain>
        <tissue evidence="2">Seeds</tissue>
    </source>
</reference>
<name>A0AAV8QW01_ENSVE</name>
<sequence>MTPRSIVDAVAPTRFRHQLEMSWAPFSPRWTPEERLPIGACGDDLCPSSSPPLCRDASPKPNSSPQTEDGESGFGWILMVLIAGDRDAIGKTGFGFLLASLFCLTAWLRPLSLWDQLN</sequence>
<dbReference type="AlphaFoldDB" id="A0AAV8QW01"/>
<dbReference type="Proteomes" id="UP001222027">
    <property type="component" value="Unassembled WGS sequence"/>
</dbReference>
<feature type="region of interest" description="Disordered" evidence="1">
    <location>
        <begin position="52"/>
        <end position="71"/>
    </location>
</feature>
<proteinExistence type="predicted"/>
<comment type="caution">
    <text evidence="2">The sequence shown here is derived from an EMBL/GenBank/DDBJ whole genome shotgun (WGS) entry which is preliminary data.</text>
</comment>
<accession>A0AAV8QW01</accession>
<evidence type="ECO:0000313" key="2">
    <source>
        <dbReference type="EMBL" id="KAJ8486121.1"/>
    </source>
</evidence>
<evidence type="ECO:0000256" key="1">
    <source>
        <dbReference type="SAM" id="MobiDB-lite"/>
    </source>
</evidence>
<organism evidence="2 3">
    <name type="scientific">Ensete ventricosum</name>
    <name type="common">Abyssinian banana</name>
    <name type="synonym">Musa ensete</name>
    <dbReference type="NCBI Taxonomy" id="4639"/>
    <lineage>
        <taxon>Eukaryota</taxon>
        <taxon>Viridiplantae</taxon>
        <taxon>Streptophyta</taxon>
        <taxon>Embryophyta</taxon>
        <taxon>Tracheophyta</taxon>
        <taxon>Spermatophyta</taxon>
        <taxon>Magnoliopsida</taxon>
        <taxon>Liliopsida</taxon>
        <taxon>Zingiberales</taxon>
        <taxon>Musaceae</taxon>
        <taxon>Ensete</taxon>
    </lineage>
</organism>